<evidence type="ECO:0000256" key="1">
    <source>
        <dbReference type="ARBA" id="ARBA00004496"/>
    </source>
</evidence>
<dbReference type="PANTHER" id="PTHR30098:SF2">
    <property type="entry name" value="LEUCYL_PHENYLALANYL-TRNA--PROTEIN TRANSFERASE"/>
    <property type="match status" value="1"/>
</dbReference>
<keyword evidence="2" id="KW-0963">Cytoplasm</keyword>
<evidence type="ECO:0000313" key="5">
    <source>
        <dbReference type="EMBL" id="VAX11541.1"/>
    </source>
</evidence>
<evidence type="ECO:0000256" key="2">
    <source>
        <dbReference type="ARBA" id="ARBA00022490"/>
    </source>
</evidence>
<dbReference type="GO" id="GO:0005737">
    <property type="term" value="C:cytoplasm"/>
    <property type="evidence" value="ECO:0007669"/>
    <property type="project" value="UniProtKB-SubCell"/>
</dbReference>
<gene>
    <name evidence="5" type="ORF">MNBD_GAMMA25-1042</name>
</gene>
<accession>A0A3B1BB53</accession>
<dbReference type="FunFam" id="3.30.70.3550:FF:000001">
    <property type="entry name" value="Leucyl/phenylalanyl-tRNA--protein transferase"/>
    <property type="match status" value="1"/>
</dbReference>
<dbReference type="FunFam" id="3.40.630.70:FF:000001">
    <property type="entry name" value="Leucyl/phenylalanyl-tRNA--protein transferase"/>
    <property type="match status" value="1"/>
</dbReference>
<dbReference type="GO" id="GO:0008914">
    <property type="term" value="F:leucyl-tRNA--protein transferase activity"/>
    <property type="evidence" value="ECO:0007669"/>
    <property type="project" value="UniProtKB-EC"/>
</dbReference>
<dbReference type="InterPro" id="IPR004616">
    <property type="entry name" value="Leu/Phe-tRNA_Trfase"/>
</dbReference>
<dbReference type="SUPFAM" id="SSF55729">
    <property type="entry name" value="Acyl-CoA N-acyltransferases (Nat)"/>
    <property type="match status" value="1"/>
</dbReference>
<proteinExistence type="inferred from homology"/>
<evidence type="ECO:0000256" key="3">
    <source>
        <dbReference type="ARBA" id="ARBA00022679"/>
    </source>
</evidence>
<sequence>MMLEINSEMQDMSAPYWLNPYNREDFPDVALALREPDGLLAIGGDLSTERLLSAYQRGIFPWYSGDQPVLWWSPDPRSVLVPKKLRISRSLSKTIKNTPFRISLDEAFTQVIHECAQPRAHEAGTWITHEMNLAYIRLHEAGHAHSVECWQDDQLLGGLYGVAQGKVFFGESMFSRASNASKIAFVYLTRQLQHWNFGLIDCQIQSAHLDQFGAENVPRNVFVHSLEHLICVNDQYPQTGRWTLESELVARIVRTGGKINE</sequence>
<dbReference type="HAMAP" id="MF_00688">
    <property type="entry name" value="Leu_Phe_trans"/>
    <property type="match status" value="1"/>
</dbReference>
<reference evidence="5" key="1">
    <citation type="submission" date="2018-06" db="EMBL/GenBank/DDBJ databases">
        <authorList>
            <person name="Zhirakovskaya E."/>
        </authorList>
    </citation>
    <scope>NUCLEOTIDE SEQUENCE</scope>
</reference>
<organism evidence="5">
    <name type="scientific">hydrothermal vent metagenome</name>
    <dbReference type="NCBI Taxonomy" id="652676"/>
    <lineage>
        <taxon>unclassified sequences</taxon>
        <taxon>metagenomes</taxon>
        <taxon>ecological metagenomes</taxon>
    </lineage>
</organism>
<dbReference type="Gene3D" id="3.30.70.3550">
    <property type="entry name" value="Leucyl/phenylalanyl-tRNA-protein transferase, N-terminal domain"/>
    <property type="match status" value="1"/>
</dbReference>
<dbReference type="Pfam" id="PF03588">
    <property type="entry name" value="Leu_Phe_trans"/>
    <property type="match status" value="1"/>
</dbReference>
<dbReference type="AlphaFoldDB" id="A0A3B1BB53"/>
<dbReference type="InterPro" id="IPR042203">
    <property type="entry name" value="Leu/Phe-tRNA_Trfase_C"/>
</dbReference>
<comment type="subcellular location">
    <subcellularLocation>
        <location evidence="1">Cytoplasm</location>
    </subcellularLocation>
</comment>
<dbReference type="NCBIfam" id="TIGR00667">
    <property type="entry name" value="aat"/>
    <property type="match status" value="1"/>
</dbReference>
<dbReference type="EMBL" id="UOFY01000069">
    <property type="protein sequence ID" value="VAX11541.1"/>
    <property type="molecule type" value="Genomic_DNA"/>
</dbReference>
<name>A0A3B1BB53_9ZZZZ</name>
<keyword evidence="3 5" id="KW-0808">Transferase</keyword>
<protein>
    <submittedName>
        <fullName evidence="5">Leucyl/phenylalanyl-tRNA--protein transferase</fullName>
        <ecNumber evidence="5">2.3.2.6</ecNumber>
    </submittedName>
</protein>
<dbReference type="PANTHER" id="PTHR30098">
    <property type="entry name" value="LEUCYL/PHENYLALANYL-TRNA--PROTEIN TRANSFERASE"/>
    <property type="match status" value="1"/>
</dbReference>
<dbReference type="GO" id="GO:0030163">
    <property type="term" value="P:protein catabolic process"/>
    <property type="evidence" value="ECO:0007669"/>
    <property type="project" value="InterPro"/>
</dbReference>
<dbReference type="InterPro" id="IPR016181">
    <property type="entry name" value="Acyl_CoA_acyltransferase"/>
</dbReference>
<dbReference type="Gene3D" id="3.40.630.70">
    <property type="entry name" value="Leucyl/phenylalanyl-tRNA-protein transferase, C-terminal domain"/>
    <property type="match status" value="1"/>
</dbReference>
<evidence type="ECO:0000256" key="4">
    <source>
        <dbReference type="ARBA" id="ARBA00023315"/>
    </source>
</evidence>
<keyword evidence="4 5" id="KW-0012">Acyltransferase</keyword>
<dbReference type="InterPro" id="IPR042221">
    <property type="entry name" value="Leu/Phe-tRNA_Trfase_N"/>
</dbReference>
<dbReference type="EC" id="2.3.2.6" evidence="5"/>